<gene>
    <name evidence="3" type="primary">rasD</name>
    <name evidence="3" type="ORF">TRFO_37547</name>
</gene>
<dbReference type="PANTHER" id="PTHR24070">
    <property type="entry name" value="RAS, DI-RAS, AND RHEB FAMILY MEMBERS OF SMALL GTPASE SUPERFAMILY"/>
    <property type="match status" value="1"/>
</dbReference>
<dbReference type="Gene3D" id="3.40.50.300">
    <property type="entry name" value="P-loop containing nucleotide triphosphate hydrolases"/>
    <property type="match status" value="1"/>
</dbReference>
<dbReference type="RefSeq" id="XP_068349413.1">
    <property type="nucleotide sequence ID" value="XM_068511493.1"/>
</dbReference>
<dbReference type="Pfam" id="PF00071">
    <property type="entry name" value="Ras"/>
    <property type="match status" value="1"/>
</dbReference>
<dbReference type="SMART" id="SM00173">
    <property type="entry name" value="RAS"/>
    <property type="match status" value="1"/>
</dbReference>
<evidence type="ECO:0000256" key="1">
    <source>
        <dbReference type="ARBA" id="ARBA00022741"/>
    </source>
</evidence>
<dbReference type="PROSITE" id="PS51420">
    <property type="entry name" value="RHO"/>
    <property type="match status" value="1"/>
</dbReference>
<organism evidence="3 4">
    <name type="scientific">Tritrichomonas foetus</name>
    <dbReference type="NCBI Taxonomy" id="1144522"/>
    <lineage>
        <taxon>Eukaryota</taxon>
        <taxon>Metamonada</taxon>
        <taxon>Parabasalia</taxon>
        <taxon>Tritrichomonadida</taxon>
        <taxon>Tritrichomonadidae</taxon>
        <taxon>Tritrichomonas</taxon>
    </lineage>
</organism>
<dbReference type="FunFam" id="3.40.50.300:FF:001423">
    <property type="entry name" value="Ras family GTPase"/>
    <property type="match status" value="1"/>
</dbReference>
<evidence type="ECO:0000313" key="3">
    <source>
        <dbReference type="EMBL" id="OHS96276.1"/>
    </source>
</evidence>
<dbReference type="InterPro" id="IPR001806">
    <property type="entry name" value="Small_GTPase"/>
</dbReference>
<dbReference type="EMBL" id="MLAK01001186">
    <property type="protein sequence ID" value="OHS96276.1"/>
    <property type="molecule type" value="Genomic_DNA"/>
</dbReference>
<evidence type="ECO:0000256" key="2">
    <source>
        <dbReference type="ARBA" id="ARBA00023134"/>
    </source>
</evidence>
<dbReference type="GO" id="GO:0003924">
    <property type="term" value="F:GTPase activity"/>
    <property type="evidence" value="ECO:0007669"/>
    <property type="project" value="InterPro"/>
</dbReference>
<accession>A0A1J4JGE4</accession>
<sequence length="187" mass="20844">MSQVKVVVLGLGAVGKSALTIRFVQNTFVEEYEPTISNTYKKTATVDGKSYSIDILDTAGMECNESLKPVIYRGRDCFVLVYAITDRASFESIKQIHDDILRVKDSEKVPCILCGNKSDLDDSRQVSVEEVQELANSLNAVFLETSALNGNNVEEAMKKAVREYTKTLPQEKEAPKPKKTKWSCILI</sequence>
<keyword evidence="2" id="KW-0342">GTP-binding</keyword>
<comment type="caution">
    <text evidence="3">The sequence shown here is derived from an EMBL/GenBank/DDBJ whole genome shotgun (WGS) entry which is preliminary data.</text>
</comment>
<dbReference type="PRINTS" id="PR00449">
    <property type="entry name" value="RASTRNSFRMNG"/>
</dbReference>
<name>A0A1J4JGE4_9EUKA</name>
<dbReference type="GeneID" id="94846197"/>
<dbReference type="OrthoDB" id="5976022at2759"/>
<dbReference type="SMART" id="SM00175">
    <property type="entry name" value="RAB"/>
    <property type="match status" value="1"/>
</dbReference>
<dbReference type="PROSITE" id="PS51421">
    <property type="entry name" value="RAS"/>
    <property type="match status" value="1"/>
</dbReference>
<dbReference type="SUPFAM" id="SSF52540">
    <property type="entry name" value="P-loop containing nucleoside triphosphate hydrolases"/>
    <property type="match status" value="1"/>
</dbReference>
<protein>
    <submittedName>
        <fullName evidence="3">Ras-like protein rasD</fullName>
    </submittedName>
</protein>
<dbReference type="PROSITE" id="PS00018">
    <property type="entry name" value="EF_HAND_1"/>
    <property type="match status" value="1"/>
</dbReference>
<dbReference type="InterPro" id="IPR018247">
    <property type="entry name" value="EF_Hand_1_Ca_BS"/>
</dbReference>
<dbReference type="CDD" id="cd00876">
    <property type="entry name" value="Ras"/>
    <property type="match status" value="1"/>
</dbReference>
<keyword evidence="1" id="KW-0547">Nucleotide-binding</keyword>
<dbReference type="PROSITE" id="PS51419">
    <property type="entry name" value="RAB"/>
    <property type="match status" value="1"/>
</dbReference>
<dbReference type="Proteomes" id="UP000179807">
    <property type="component" value="Unassembled WGS sequence"/>
</dbReference>
<dbReference type="GO" id="GO:0016020">
    <property type="term" value="C:membrane"/>
    <property type="evidence" value="ECO:0007669"/>
    <property type="project" value="InterPro"/>
</dbReference>
<dbReference type="InterPro" id="IPR020849">
    <property type="entry name" value="Small_GTPase_Ras-type"/>
</dbReference>
<reference evidence="3" key="1">
    <citation type="submission" date="2016-10" db="EMBL/GenBank/DDBJ databases">
        <authorList>
            <person name="Benchimol M."/>
            <person name="Almeida L.G."/>
            <person name="Vasconcelos A.T."/>
            <person name="Perreira-Neves A."/>
            <person name="Rosa I.A."/>
            <person name="Tasca T."/>
            <person name="Bogo M.R."/>
            <person name="de Souza W."/>
        </authorList>
    </citation>
    <scope>NUCLEOTIDE SEQUENCE [LARGE SCALE GENOMIC DNA]</scope>
    <source>
        <strain evidence="3">K</strain>
    </source>
</reference>
<dbReference type="VEuPathDB" id="TrichDB:TRFO_37547"/>
<dbReference type="SMART" id="SM00174">
    <property type="entry name" value="RHO"/>
    <property type="match status" value="1"/>
</dbReference>
<evidence type="ECO:0000313" key="4">
    <source>
        <dbReference type="Proteomes" id="UP000179807"/>
    </source>
</evidence>
<dbReference type="InterPro" id="IPR027417">
    <property type="entry name" value="P-loop_NTPase"/>
</dbReference>
<proteinExistence type="predicted"/>
<dbReference type="GO" id="GO:0007165">
    <property type="term" value="P:signal transduction"/>
    <property type="evidence" value="ECO:0007669"/>
    <property type="project" value="InterPro"/>
</dbReference>
<keyword evidence="4" id="KW-1185">Reference proteome</keyword>
<dbReference type="InterPro" id="IPR005225">
    <property type="entry name" value="Small_GTP-bd"/>
</dbReference>
<dbReference type="NCBIfam" id="TIGR00231">
    <property type="entry name" value="small_GTP"/>
    <property type="match status" value="1"/>
</dbReference>
<dbReference type="GO" id="GO:0005525">
    <property type="term" value="F:GTP binding"/>
    <property type="evidence" value="ECO:0007669"/>
    <property type="project" value="UniProtKB-KW"/>
</dbReference>
<dbReference type="AlphaFoldDB" id="A0A1J4JGE4"/>